<reference evidence="2" key="2">
    <citation type="submission" date="2023-05" db="EMBL/GenBank/DDBJ databases">
        <authorList>
            <consortium name="Lawrence Berkeley National Laboratory"/>
            <person name="Steindorff A."/>
            <person name="Hensen N."/>
            <person name="Bonometti L."/>
            <person name="Westerberg I."/>
            <person name="Brannstrom I.O."/>
            <person name="Guillou S."/>
            <person name="Cros-Aarteil S."/>
            <person name="Calhoun S."/>
            <person name="Haridas S."/>
            <person name="Kuo A."/>
            <person name="Mondo S."/>
            <person name="Pangilinan J."/>
            <person name="Riley R."/>
            <person name="Labutti K."/>
            <person name="Andreopoulos B."/>
            <person name="Lipzen A."/>
            <person name="Chen C."/>
            <person name="Yanf M."/>
            <person name="Daum C."/>
            <person name="Ng V."/>
            <person name="Clum A."/>
            <person name="Ohm R."/>
            <person name="Martin F."/>
            <person name="Silar P."/>
            <person name="Natvig D."/>
            <person name="Lalanne C."/>
            <person name="Gautier V."/>
            <person name="Ament-Velasquez S.L."/>
            <person name="Kruys A."/>
            <person name="Hutchinson M.I."/>
            <person name="Powell A.J."/>
            <person name="Barry K."/>
            <person name="Miller A.N."/>
            <person name="Grigoriev I.V."/>
            <person name="Debuchy R."/>
            <person name="Gladieux P."/>
            <person name="Thoren M.H."/>
            <person name="Johannesson H."/>
        </authorList>
    </citation>
    <scope>NUCLEOTIDE SEQUENCE</scope>
    <source>
        <strain evidence="2">CBS 757.83</strain>
    </source>
</reference>
<dbReference type="InterPro" id="IPR013226">
    <property type="entry name" value="Pal1"/>
</dbReference>
<keyword evidence="3" id="KW-1185">Reference proteome</keyword>
<feature type="compositionally biased region" description="Basic and acidic residues" evidence="1">
    <location>
        <begin position="160"/>
        <end position="198"/>
    </location>
</feature>
<feature type="compositionally biased region" description="Pro residues" evidence="1">
    <location>
        <begin position="87"/>
        <end position="100"/>
    </location>
</feature>
<feature type="compositionally biased region" description="Basic residues" evidence="1">
    <location>
        <begin position="359"/>
        <end position="368"/>
    </location>
</feature>
<dbReference type="PANTHER" id="PTHR28307:SF1">
    <property type="entry name" value="PAL1 CELL MORPHOLOGY PROTEIN"/>
    <property type="match status" value="1"/>
</dbReference>
<proteinExistence type="predicted"/>
<feature type="compositionally biased region" description="Polar residues" evidence="1">
    <location>
        <begin position="409"/>
        <end position="419"/>
    </location>
</feature>
<feature type="region of interest" description="Disordered" evidence="1">
    <location>
        <begin position="23"/>
        <end position="219"/>
    </location>
</feature>
<gene>
    <name evidence="2" type="ORF">N658DRAFT_417512</name>
</gene>
<sequence>MNDSDDDDIVNDKQWAAKYILGPLYDPEPSQVCATRLGPLPTPPASANTSRAKLPQPKQRPADDSDEEPSFLRRVLSRRRTSRTKPRPPSPPRSGYPPPSGTERRRSLYTANPPQARWDQGTIPNRANSVSMPSPSADTTAAAGNDTRRRQRAISLAERYPGDRSHRPPERLTQERGNDAFPHRSASVRERYPSDMSHRPLATPSRDHHAADRVPHQRRHRRLPSDVIDMLDLSGPFPGVTYHHGGPFDAVAMEFNTNSMYSPIDAVRDSNMEALRATPREYVQDSLTKHVPLQGTAVIPPGMPDFGGRTIHYEEGADLMREEDAPGGPYKRWDHINYRDDDLKGKGEPEFSLDQNREHKSRGKRHATSHSDGGIAYYEMQPSHSFHGHHSNVSAGAGAGGKHKERGTNVRQRSVSNGAQLLPDDTDESDADEPDAGSSGLRRSNTTGSSIRQSLRRRFASLRKKKPAEKAGY</sequence>
<organism evidence="2 3">
    <name type="scientific">Parathielavia hyrcaniae</name>
    <dbReference type="NCBI Taxonomy" id="113614"/>
    <lineage>
        <taxon>Eukaryota</taxon>
        <taxon>Fungi</taxon>
        <taxon>Dikarya</taxon>
        <taxon>Ascomycota</taxon>
        <taxon>Pezizomycotina</taxon>
        <taxon>Sordariomycetes</taxon>
        <taxon>Sordariomycetidae</taxon>
        <taxon>Sordariales</taxon>
        <taxon>Chaetomiaceae</taxon>
        <taxon>Parathielavia</taxon>
    </lineage>
</organism>
<feature type="compositionally biased region" description="Acidic residues" evidence="1">
    <location>
        <begin position="424"/>
        <end position="435"/>
    </location>
</feature>
<evidence type="ECO:0000313" key="3">
    <source>
        <dbReference type="Proteomes" id="UP001305647"/>
    </source>
</evidence>
<feature type="compositionally biased region" description="Basic residues" evidence="1">
    <location>
        <begin position="454"/>
        <end position="467"/>
    </location>
</feature>
<feature type="region of interest" description="Disordered" evidence="1">
    <location>
        <begin position="383"/>
        <end position="473"/>
    </location>
</feature>
<evidence type="ECO:0000313" key="2">
    <source>
        <dbReference type="EMBL" id="KAK4105683.1"/>
    </source>
</evidence>
<dbReference type="EMBL" id="MU863625">
    <property type="protein sequence ID" value="KAK4105683.1"/>
    <property type="molecule type" value="Genomic_DNA"/>
</dbReference>
<feature type="compositionally biased region" description="Polar residues" evidence="1">
    <location>
        <begin position="122"/>
        <end position="139"/>
    </location>
</feature>
<name>A0AAN6Q8N0_9PEZI</name>
<dbReference type="Proteomes" id="UP001305647">
    <property type="component" value="Unassembled WGS sequence"/>
</dbReference>
<feature type="region of interest" description="Disordered" evidence="1">
    <location>
        <begin position="341"/>
        <end position="371"/>
    </location>
</feature>
<dbReference type="PANTHER" id="PTHR28307">
    <property type="entry name" value="PROTEIN PAL1"/>
    <property type="match status" value="1"/>
</dbReference>
<evidence type="ECO:0008006" key="4">
    <source>
        <dbReference type="Google" id="ProtNLM"/>
    </source>
</evidence>
<comment type="caution">
    <text evidence="2">The sequence shown here is derived from an EMBL/GenBank/DDBJ whole genome shotgun (WGS) entry which is preliminary data.</text>
</comment>
<dbReference type="Pfam" id="PF08316">
    <property type="entry name" value="Pal1"/>
    <property type="match status" value="1"/>
</dbReference>
<protein>
    <recommendedName>
        <fullName evidence="4">Pal1 cell morphology</fullName>
    </recommendedName>
</protein>
<accession>A0AAN6Q8N0</accession>
<reference evidence="2" key="1">
    <citation type="journal article" date="2023" name="Mol. Phylogenet. Evol.">
        <title>Genome-scale phylogeny and comparative genomics of the fungal order Sordariales.</title>
        <authorList>
            <person name="Hensen N."/>
            <person name="Bonometti L."/>
            <person name="Westerberg I."/>
            <person name="Brannstrom I.O."/>
            <person name="Guillou S."/>
            <person name="Cros-Aarteil S."/>
            <person name="Calhoun S."/>
            <person name="Haridas S."/>
            <person name="Kuo A."/>
            <person name="Mondo S."/>
            <person name="Pangilinan J."/>
            <person name="Riley R."/>
            <person name="LaButti K."/>
            <person name="Andreopoulos B."/>
            <person name="Lipzen A."/>
            <person name="Chen C."/>
            <person name="Yan M."/>
            <person name="Daum C."/>
            <person name="Ng V."/>
            <person name="Clum A."/>
            <person name="Steindorff A."/>
            <person name="Ohm R.A."/>
            <person name="Martin F."/>
            <person name="Silar P."/>
            <person name="Natvig D.O."/>
            <person name="Lalanne C."/>
            <person name="Gautier V."/>
            <person name="Ament-Velasquez S.L."/>
            <person name="Kruys A."/>
            <person name="Hutchinson M.I."/>
            <person name="Powell A.J."/>
            <person name="Barry K."/>
            <person name="Miller A.N."/>
            <person name="Grigoriev I.V."/>
            <person name="Debuchy R."/>
            <person name="Gladieux P."/>
            <person name="Hiltunen Thoren M."/>
            <person name="Johannesson H."/>
        </authorList>
    </citation>
    <scope>NUCLEOTIDE SEQUENCE</scope>
    <source>
        <strain evidence="2">CBS 757.83</strain>
    </source>
</reference>
<feature type="compositionally biased region" description="Basic and acidic residues" evidence="1">
    <location>
        <begin position="205"/>
        <end position="215"/>
    </location>
</feature>
<feature type="compositionally biased region" description="Polar residues" evidence="1">
    <location>
        <begin position="441"/>
        <end position="453"/>
    </location>
</feature>
<feature type="compositionally biased region" description="Basic residues" evidence="1">
    <location>
        <begin position="75"/>
        <end position="86"/>
    </location>
</feature>
<dbReference type="AlphaFoldDB" id="A0AAN6Q8N0"/>
<evidence type="ECO:0000256" key="1">
    <source>
        <dbReference type="SAM" id="MobiDB-lite"/>
    </source>
</evidence>
<dbReference type="GO" id="GO:0005737">
    <property type="term" value="C:cytoplasm"/>
    <property type="evidence" value="ECO:0007669"/>
    <property type="project" value="TreeGrafter"/>
</dbReference>